<accession>A0A3E3EFW0</accession>
<evidence type="ECO:0000313" key="4">
    <source>
        <dbReference type="Proteomes" id="UP000261032"/>
    </source>
</evidence>
<dbReference type="PANTHER" id="PTHR30041:SF7">
    <property type="entry name" value="GLOBAL TRANSCRIPTIONAL REGULATOR SPX"/>
    <property type="match status" value="1"/>
</dbReference>
<dbReference type="NCBIfam" id="NF002459">
    <property type="entry name" value="PRK01655.1"/>
    <property type="match status" value="1"/>
</dbReference>
<evidence type="ECO:0000256" key="1">
    <source>
        <dbReference type="PROSITE-ProRule" id="PRU01282"/>
    </source>
</evidence>
<dbReference type="RefSeq" id="WP_003535121.1">
    <property type="nucleotide sequence ID" value="NZ_AP031443.1"/>
</dbReference>
<dbReference type="Proteomes" id="UP001211987">
    <property type="component" value="Unassembled WGS sequence"/>
</dbReference>
<dbReference type="Pfam" id="PF03960">
    <property type="entry name" value="ArsC"/>
    <property type="match status" value="1"/>
</dbReference>
<sequence>MIRVYTAPGSQSCRKVIAWLKEHNLSFIEKNIFSSDLHANELREILERCENGTDDILSKNSKIIKSNKIDFDNMKMDELIAFIKANPSILKRPILMDEHRFQVGYNEEEIRTFIPRHQRG</sequence>
<reference evidence="2" key="2">
    <citation type="submission" date="2023-01" db="EMBL/GenBank/DDBJ databases">
        <title>Human gut microbiome strain richness.</title>
        <authorList>
            <person name="Chen-Liaw A."/>
        </authorList>
    </citation>
    <scope>NUCLEOTIDE SEQUENCE</scope>
    <source>
        <strain evidence="2">1001217st2_G6_1001217B_191108</strain>
    </source>
</reference>
<dbReference type="EMBL" id="JAQLKE010000002">
    <property type="protein sequence ID" value="MDB7082432.1"/>
    <property type="molecule type" value="Genomic_DNA"/>
</dbReference>
<dbReference type="SUPFAM" id="SSF52833">
    <property type="entry name" value="Thioredoxin-like"/>
    <property type="match status" value="1"/>
</dbReference>
<comment type="similarity">
    <text evidence="1">Belongs to the ArsC family.</text>
</comment>
<dbReference type="InterPro" id="IPR036249">
    <property type="entry name" value="Thioredoxin-like_sf"/>
</dbReference>
<organism evidence="3 4">
    <name type="scientific">Thomasclavelia ramosa</name>
    <dbReference type="NCBI Taxonomy" id="1547"/>
    <lineage>
        <taxon>Bacteria</taxon>
        <taxon>Bacillati</taxon>
        <taxon>Bacillota</taxon>
        <taxon>Erysipelotrichia</taxon>
        <taxon>Erysipelotrichales</taxon>
        <taxon>Coprobacillaceae</taxon>
        <taxon>Thomasclavelia</taxon>
    </lineage>
</organism>
<dbReference type="GeneID" id="64197202"/>
<evidence type="ECO:0000313" key="2">
    <source>
        <dbReference type="EMBL" id="MDB7082432.1"/>
    </source>
</evidence>
<comment type="caution">
    <text evidence="3">The sequence shown here is derived from an EMBL/GenBank/DDBJ whole genome shotgun (WGS) entry which is preliminary data.</text>
</comment>
<dbReference type="CDD" id="cd03032">
    <property type="entry name" value="ArsC_Spx"/>
    <property type="match status" value="1"/>
</dbReference>
<dbReference type="NCBIfam" id="TIGR01617">
    <property type="entry name" value="arsC_related"/>
    <property type="match status" value="1"/>
</dbReference>
<protein>
    <submittedName>
        <fullName evidence="3">Transcriptional regulator Spx</fullName>
    </submittedName>
</protein>
<proteinExistence type="inferred from homology"/>
<gene>
    <name evidence="2" type="primary">spx</name>
    <name evidence="3" type="ORF">DXB93_02935</name>
    <name evidence="2" type="ORF">PM738_01340</name>
</gene>
<dbReference type="InterPro" id="IPR006504">
    <property type="entry name" value="Tscrpt_reg_Spx/MgsR"/>
</dbReference>
<dbReference type="AlphaFoldDB" id="A0A3E3EFW0"/>
<dbReference type="Proteomes" id="UP000261032">
    <property type="component" value="Unassembled WGS sequence"/>
</dbReference>
<dbReference type="Gene3D" id="3.40.30.10">
    <property type="entry name" value="Glutaredoxin"/>
    <property type="match status" value="1"/>
</dbReference>
<dbReference type="PROSITE" id="PS51353">
    <property type="entry name" value="ARSC"/>
    <property type="match status" value="1"/>
</dbReference>
<dbReference type="EMBL" id="QUSL01000003">
    <property type="protein sequence ID" value="RGD86790.1"/>
    <property type="molecule type" value="Genomic_DNA"/>
</dbReference>
<dbReference type="PANTHER" id="PTHR30041">
    <property type="entry name" value="ARSENATE REDUCTASE"/>
    <property type="match status" value="1"/>
</dbReference>
<reference evidence="3 4" key="1">
    <citation type="submission" date="2018-08" db="EMBL/GenBank/DDBJ databases">
        <title>A genome reference for cultivated species of the human gut microbiota.</title>
        <authorList>
            <person name="Zou Y."/>
            <person name="Xue W."/>
            <person name="Luo G."/>
        </authorList>
    </citation>
    <scope>NUCLEOTIDE SEQUENCE [LARGE SCALE GENOMIC DNA]</scope>
    <source>
        <strain evidence="3 4">OM06-4</strain>
    </source>
</reference>
<name>A0A3E3EFW0_9FIRM</name>
<evidence type="ECO:0000313" key="3">
    <source>
        <dbReference type="EMBL" id="RGD86790.1"/>
    </source>
</evidence>
<dbReference type="InterPro" id="IPR006660">
    <property type="entry name" value="Arsenate_reductase-like"/>
</dbReference>